<sequence>MPRTAVALLLAAIAVAPASADPFAHSSGEWREYHRDWLASCPDRIIEDAPDYYGYSCFASTGSAELNSANLPAYKLTLVRNRLDGELDLAVTVAADDVSVDESRDLVLSFGSEPPLRLAFDSDLETRFNTVNQYFISDAATRDRLLELMKAGNAVTLSVPVSGGGEHEVRLSLRGVMASLDFMSTYARRVAQY</sequence>
<feature type="chain" id="PRO_5047345037" description="Invasion associated locus B (IalB) protein" evidence="1">
    <location>
        <begin position="21"/>
        <end position="193"/>
    </location>
</feature>
<gene>
    <name evidence="2" type="ORF">ACFSX5_12915</name>
</gene>
<feature type="signal peptide" evidence="1">
    <location>
        <begin position="1"/>
        <end position="20"/>
    </location>
</feature>
<evidence type="ECO:0008006" key="4">
    <source>
        <dbReference type="Google" id="ProtNLM"/>
    </source>
</evidence>
<dbReference type="EMBL" id="JBHUNP010000001">
    <property type="protein sequence ID" value="MFD2648694.1"/>
    <property type="molecule type" value="Genomic_DNA"/>
</dbReference>
<proteinExistence type="predicted"/>
<keyword evidence="1" id="KW-0732">Signal</keyword>
<dbReference type="RefSeq" id="WP_386833951.1">
    <property type="nucleotide sequence ID" value="NZ_JBHUNP010000001.1"/>
</dbReference>
<name>A0ABW5QLY7_9HYPH</name>
<dbReference type="Proteomes" id="UP001597521">
    <property type="component" value="Unassembled WGS sequence"/>
</dbReference>
<evidence type="ECO:0000313" key="3">
    <source>
        <dbReference type="Proteomes" id="UP001597521"/>
    </source>
</evidence>
<keyword evidence="3" id="KW-1185">Reference proteome</keyword>
<reference evidence="3" key="1">
    <citation type="journal article" date="2019" name="Int. J. Syst. Evol. Microbiol.">
        <title>The Global Catalogue of Microorganisms (GCM) 10K type strain sequencing project: providing services to taxonomists for standard genome sequencing and annotation.</title>
        <authorList>
            <consortium name="The Broad Institute Genomics Platform"/>
            <consortium name="The Broad Institute Genome Sequencing Center for Infectious Disease"/>
            <person name="Wu L."/>
            <person name="Ma J."/>
        </authorList>
    </citation>
    <scope>NUCLEOTIDE SEQUENCE [LARGE SCALE GENOMIC DNA]</scope>
    <source>
        <strain evidence="3">CCM 7427</strain>
    </source>
</reference>
<organism evidence="2 3">
    <name type="scientific">Devosia albogilva</name>
    <dbReference type="NCBI Taxonomy" id="429726"/>
    <lineage>
        <taxon>Bacteria</taxon>
        <taxon>Pseudomonadati</taxon>
        <taxon>Pseudomonadota</taxon>
        <taxon>Alphaproteobacteria</taxon>
        <taxon>Hyphomicrobiales</taxon>
        <taxon>Devosiaceae</taxon>
        <taxon>Devosia</taxon>
    </lineage>
</organism>
<evidence type="ECO:0000256" key="1">
    <source>
        <dbReference type="SAM" id="SignalP"/>
    </source>
</evidence>
<accession>A0ABW5QLY7</accession>
<protein>
    <recommendedName>
        <fullName evidence="4">Invasion associated locus B (IalB) protein</fullName>
    </recommendedName>
</protein>
<evidence type="ECO:0000313" key="2">
    <source>
        <dbReference type="EMBL" id="MFD2648694.1"/>
    </source>
</evidence>
<comment type="caution">
    <text evidence="2">The sequence shown here is derived from an EMBL/GenBank/DDBJ whole genome shotgun (WGS) entry which is preliminary data.</text>
</comment>